<sequence>MRRPRLALAAPIVAACSLVLAACSGSVSAAGDTGALTVWIMGDSAVPFQRLVRPFADQTGIRVDPVAIPWDSIDQKFTTAVASGEGPDVLQIGLSKLRTFADSGALLKLDDQTLRDHPGLAAAEFLDGMAGPGGDQVSVPWVGDTRVLFYRTDILAAQGISRPPVTWDEVRADARILAGRGEGSYGYYVPQWDSALPVIMTWTQGGGIVGDSGEVDFDTPEFHRAVDIYVGLYADGSVPTNADFDQIQGFVSGATPMLVSGPYLAGAVASAAPQLNGKWSVAPIPGDAAHTSLLAGSNLGVWGSSDNRDGALRLLDFLAQPQTQLHWFELDGQLPVTKAALTDPKLTADPLVSVYVKQLGDAVPLPLVPNWDGETGKALLDTLNSIVLTGADRDTALRGLYAATDGTAVN</sequence>
<dbReference type="Pfam" id="PF01547">
    <property type="entry name" value="SBP_bac_1"/>
    <property type="match status" value="1"/>
</dbReference>
<keyword evidence="4" id="KW-0564">Palmitate</keyword>
<evidence type="ECO:0000256" key="4">
    <source>
        <dbReference type="ARBA" id="ARBA00023139"/>
    </source>
</evidence>
<keyword evidence="1" id="KW-1003">Cell membrane</keyword>
<keyword evidence="5" id="KW-0449">Lipoprotein</keyword>
<evidence type="ECO:0000313" key="7">
    <source>
        <dbReference type="EMBL" id="GER99675.1"/>
    </source>
</evidence>
<evidence type="ECO:0000256" key="2">
    <source>
        <dbReference type="ARBA" id="ARBA00022729"/>
    </source>
</evidence>
<keyword evidence="8" id="KW-1185">Reference proteome</keyword>
<dbReference type="Proteomes" id="UP000334990">
    <property type="component" value="Unassembled WGS sequence"/>
</dbReference>
<dbReference type="Gene3D" id="3.40.190.10">
    <property type="entry name" value="Periplasmic binding protein-like II"/>
    <property type="match status" value="2"/>
</dbReference>
<dbReference type="EMBL" id="BLAD01000041">
    <property type="protein sequence ID" value="GER99675.1"/>
    <property type="molecule type" value="Genomic_DNA"/>
</dbReference>
<reference evidence="7 8" key="1">
    <citation type="submission" date="2019-10" db="EMBL/GenBank/DDBJ databases">
        <title>Whole genome shotgun sequence of Acrocarpospora corrugata NBRC 13972.</title>
        <authorList>
            <person name="Ichikawa N."/>
            <person name="Kimura A."/>
            <person name="Kitahashi Y."/>
            <person name="Komaki H."/>
            <person name="Oguchi A."/>
        </authorList>
    </citation>
    <scope>NUCLEOTIDE SEQUENCE [LARGE SCALE GENOMIC DNA]</scope>
    <source>
        <strain evidence="7 8">NBRC 13972</strain>
    </source>
</reference>
<organism evidence="7 8">
    <name type="scientific">Acrocarpospora corrugata</name>
    <dbReference type="NCBI Taxonomy" id="35763"/>
    <lineage>
        <taxon>Bacteria</taxon>
        <taxon>Bacillati</taxon>
        <taxon>Actinomycetota</taxon>
        <taxon>Actinomycetes</taxon>
        <taxon>Streptosporangiales</taxon>
        <taxon>Streptosporangiaceae</taxon>
        <taxon>Acrocarpospora</taxon>
    </lineage>
</organism>
<evidence type="ECO:0000256" key="6">
    <source>
        <dbReference type="SAM" id="SignalP"/>
    </source>
</evidence>
<keyword evidence="2 6" id="KW-0732">Signal</keyword>
<protein>
    <submittedName>
        <fullName evidence="7">Sugar ABC transporter substrate-binding protein</fullName>
    </submittedName>
</protein>
<keyword evidence="3" id="KW-0472">Membrane</keyword>
<dbReference type="InterPro" id="IPR006059">
    <property type="entry name" value="SBP"/>
</dbReference>
<evidence type="ECO:0000256" key="1">
    <source>
        <dbReference type="ARBA" id="ARBA00022475"/>
    </source>
</evidence>
<dbReference type="PROSITE" id="PS51257">
    <property type="entry name" value="PROKAR_LIPOPROTEIN"/>
    <property type="match status" value="1"/>
</dbReference>
<evidence type="ECO:0000256" key="5">
    <source>
        <dbReference type="ARBA" id="ARBA00023288"/>
    </source>
</evidence>
<accession>A0A5M3VSQ7</accession>
<dbReference type="RefSeq" id="WP_155336061.1">
    <property type="nucleotide sequence ID" value="NZ_BAAABN010000020.1"/>
</dbReference>
<evidence type="ECO:0000313" key="8">
    <source>
        <dbReference type="Proteomes" id="UP000334990"/>
    </source>
</evidence>
<dbReference type="AlphaFoldDB" id="A0A5M3VSQ7"/>
<feature type="chain" id="PRO_5024415348" evidence="6">
    <location>
        <begin position="30"/>
        <end position="410"/>
    </location>
</feature>
<dbReference type="InterPro" id="IPR050490">
    <property type="entry name" value="Bact_solute-bd_prot1"/>
</dbReference>
<dbReference type="PANTHER" id="PTHR43649:SF33">
    <property type="entry name" value="POLYGALACTURONAN_RHAMNOGALACTURONAN-BINDING PROTEIN YTCQ"/>
    <property type="match status" value="1"/>
</dbReference>
<gene>
    <name evidence="7" type="ORF">Acor_17390</name>
</gene>
<dbReference type="OrthoDB" id="9780991at2"/>
<evidence type="ECO:0000256" key="3">
    <source>
        <dbReference type="ARBA" id="ARBA00023136"/>
    </source>
</evidence>
<feature type="signal peptide" evidence="6">
    <location>
        <begin position="1"/>
        <end position="29"/>
    </location>
</feature>
<dbReference type="PANTHER" id="PTHR43649">
    <property type="entry name" value="ARABINOSE-BINDING PROTEIN-RELATED"/>
    <property type="match status" value="1"/>
</dbReference>
<proteinExistence type="predicted"/>
<name>A0A5M3VSQ7_9ACTN</name>
<comment type="caution">
    <text evidence="7">The sequence shown here is derived from an EMBL/GenBank/DDBJ whole genome shotgun (WGS) entry which is preliminary data.</text>
</comment>
<dbReference type="SUPFAM" id="SSF53850">
    <property type="entry name" value="Periplasmic binding protein-like II"/>
    <property type="match status" value="1"/>
</dbReference>